<dbReference type="InterPro" id="IPR002669">
    <property type="entry name" value="UreD"/>
</dbReference>
<dbReference type="KEGG" id="nmu:Nmul_A1238"/>
<evidence type="ECO:0000313" key="6">
    <source>
        <dbReference type="Proteomes" id="UP000236751"/>
    </source>
</evidence>
<protein>
    <recommendedName>
        <fullName evidence="3">Urease accessory protein UreD</fullName>
    </recommendedName>
</protein>
<comment type="subcellular location">
    <subcellularLocation>
        <location evidence="3">Cytoplasm</location>
    </subcellularLocation>
</comment>
<accession>A0A1H5VPI1</accession>
<sequence length="329" mass="35719">MSYSGSAILKSAAKTHLNPPDGNSTPSSGSIATLCPPTSSEGRPSDPKVNMASDSPLRAHLRLKFAESSGITRMVERDHHGPLLVQKPLYPEGYEVCQAVVIHPPGGVVAGDELGIRVHVGPSAHAQITSPGATKWYKSKGRTARQHVYLHAEAGGVLEWMPQETIFFNNARVMLHHEVELEKDSVYMSCEILCFGRTAFGESFDSGEIKQHTSIRQEGKLVWFEKLRLEGGSKAMNGRLALAGRAVCATFIMSGKPLPAQAIDLVREEAVRIGGESGQVGITQLKSLLVARFLGDSSEVARHVMLCIWRAVRPITLGRPAIVPRSWNT</sequence>
<feature type="region of interest" description="Disordered" evidence="4">
    <location>
        <begin position="14"/>
        <end position="54"/>
    </location>
</feature>
<keyword evidence="2 3" id="KW-0143">Chaperone</keyword>
<name>A0A1H5VPI1_NITMU</name>
<dbReference type="Proteomes" id="UP000236751">
    <property type="component" value="Unassembled WGS sequence"/>
</dbReference>
<dbReference type="GO" id="GO:0016151">
    <property type="term" value="F:nickel cation binding"/>
    <property type="evidence" value="ECO:0007669"/>
    <property type="project" value="UniProtKB-UniRule"/>
</dbReference>
<evidence type="ECO:0000256" key="4">
    <source>
        <dbReference type="SAM" id="MobiDB-lite"/>
    </source>
</evidence>
<evidence type="ECO:0000256" key="3">
    <source>
        <dbReference type="HAMAP-Rule" id="MF_01384"/>
    </source>
</evidence>
<comment type="function">
    <text evidence="3">Required for maturation of urease via the functional incorporation of the urease nickel metallocenter.</text>
</comment>
<dbReference type="GO" id="GO:0005737">
    <property type="term" value="C:cytoplasm"/>
    <property type="evidence" value="ECO:0007669"/>
    <property type="project" value="UniProtKB-SubCell"/>
</dbReference>
<dbReference type="Pfam" id="PF01774">
    <property type="entry name" value="UreD"/>
    <property type="match status" value="1"/>
</dbReference>
<proteinExistence type="inferred from homology"/>
<comment type="subunit">
    <text evidence="3">UreD, UreF and UreG form a complex that acts as a GTP-hydrolysis-dependent molecular chaperone, activating the urease apoprotein by helping to assemble the nickel containing metallocenter of UreC. The UreE protein probably delivers the nickel.</text>
</comment>
<dbReference type="HAMAP" id="MF_01384">
    <property type="entry name" value="UreD"/>
    <property type="match status" value="1"/>
</dbReference>
<keyword evidence="3" id="KW-0996">Nickel insertion</keyword>
<feature type="compositionally biased region" description="Polar residues" evidence="4">
    <location>
        <begin position="21"/>
        <end position="42"/>
    </location>
</feature>
<evidence type="ECO:0000256" key="2">
    <source>
        <dbReference type="ARBA" id="ARBA00023186"/>
    </source>
</evidence>
<reference evidence="5 6" key="1">
    <citation type="submission" date="2016-10" db="EMBL/GenBank/DDBJ databases">
        <authorList>
            <person name="de Groot N.N."/>
        </authorList>
    </citation>
    <scope>NUCLEOTIDE SEQUENCE [LARGE SCALE GENOMIC DNA]</scope>
    <source>
        <strain evidence="5 6">Nl13</strain>
    </source>
</reference>
<dbReference type="AlphaFoldDB" id="A0A1H5VPI1"/>
<dbReference type="PANTHER" id="PTHR33643">
    <property type="entry name" value="UREASE ACCESSORY PROTEIN D"/>
    <property type="match status" value="1"/>
</dbReference>
<dbReference type="EMBL" id="FNVK01000013">
    <property type="protein sequence ID" value="SEF89212.1"/>
    <property type="molecule type" value="Genomic_DNA"/>
</dbReference>
<gene>
    <name evidence="3" type="primary">ureD</name>
    <name evidence="5" type="ORF">SAMN05216403_11360</name>
</gene>
<keyword evidence="3" id="KW-0963">Cytoplasm</keyword>
<evidence type="ECO:0000313" key="5">
    <source>
        <dbReference type="EMBL" id="SEF89212.1"/>
    </source>
</evidence>
<evidence type="ECO:0000256" key="1">
    <source>
        <dbReference type="ARBA" id="ARBA00007177"/>
    </source>
</evidence>
<dbReference type="PANTHER" id="PTHR33643:SF1">
    <property type="entry name" value="UREASE ACCESSORY PROTEIN D"/>
    <property type="match status" value="1"/>
</dbReference>
<comment type="similarity">
    <text evidence="1 3">Belongs to the UreD family.</text>
</comment>
<organism evidence="5 6">
    <name type="scientific">Nitrosospira multiformis (strain ATCC 25196 / NCIMB 11849 / C 71)</name>
    <dbReference type="NCBI Taxonomy" id="323848"/>
    <lineage>
        <taxon>Bacteria</taxon>
        <taxon>Pseudomonadati</taxon>
        <taxon>Pseudomonadota</taxon>
        <taxon>Betaproteobacteria</taxon>
        <taxon>Nitrosomonadales</taxon>
        <taxon>Nitrosomonadaceae</taxon>
        <taxon>Nitrosospira</taxon>
    </lineage>
</organism>